<dbReference type="Pfam" id="PF13439">
    <property type="entry name" value="Glyco_transf_4"/>
    <property type="match status" value="1"/>
</dbReference>
<keyword evidence="3" id="KW-0808">Transferase</keyword>
<dbReference type="GeneID" id="41610041"/>
<evidence type="ECO:0000313" key="3">
    <source>
        <dbReference type="EMBL" id="QEK15251.1"/>
    </source>
</evidence>
<dbReference type="Gene3D" id="3.40.50.2000">
    <property type="entry name" value="Glycogen Phosphorylase B"/>
    <property type="match status" value="2"/>
</dbReference>
<feature type="domain" description="Glycosyltransferase subfamily 4-like N-terminal" evidence="2">
    <location>
        <begin position="56"/>
        <end position="187"/>
    </location>
</feature>
<sequence length="392" mass="44858">MLQDKKLLILAGSFPSKDGSFYIGSFIKGQVDELKNYFEEIIVISPQPVGYRRNLKEYFYDNVRVYYPRFFHIPVEFFRKRLGDNFFKAASRIIEGEGLEFDLIHAHFTWPSGYAGVKLKEKYNVPLIITTHGLHVTRLETLKKRSAICTWNSADAIINVSRKCVELLMSLGIPMSRLYYIPNGVDLGKFYPMDSSVVRKMLGIPIDKKIIVSVGNLVEKKGYIYLINAAKIMRETEKDFAVYIIGGGPLYNYLQNEIRKLGLQKHVKLIGPKPHHEIPLWMNAADVFVLPSLVENFGVVNIEAMACGKPVVSTYNGGSEEIIVSEDYGLLCPPKNPECLAEKILIALEKEWDHERIRNYAKQFTWELVVKQILDVYDKVLGDQSCLTSKFW</sequence>
<dbReference type="Proteomes" id="UP000322631">
    <property type="component" value="Chromosome"/>
</dbReference>
<dbReference type="AlphaFoldDB" id="A0A5C0SLI9"/>
<evidence type="ECO:0000259" key="2">
    <source>
        <dbReference type="Pfam" id="PF13439"/>
    </source>
</evidence>
<accession>A0A5C0SLI9</accession>
<dbReference type="PANTHER" id="PTHR45947">
    <property type="entry name" value="SULFOQUINOVOSYL TRANSFERASE SQD2"/>
    <property type="match status" value="1"/>
</dbReference>
<dbReference type="InterPro" id="IPR050194">
    <property type="entry name" value="Glycosyltransferase_grp1"/>
</dbReference>
<dbReference type="PANTHER" id="PTHR45947:SF3">
    <property type="entry name" value="SULFOQUINOVOSYL TRANSFERASE SQD2"/>
    <property type="match status" value="1"/>
</dbReference>
<feature type="domain" description="Glycosyl transferase family 1" evidence="1">
    <location>
        <begin position="199"/>
        <end position="363"/>
    </location>
</feature>
<proteinExistence type="predicted"/>
<protein>
    <submittedName>
        <fullName evidence="3">Glycosyltransferase family 4 protein</fullName>
    </submittedName>
</protein>
<gene>
    <name evidence="3" type="ORF">FPV09_09260</name>
</gene>
<dbReference type="CDD" id="cd03798">
    <property type="entry name" value="GT4_WlbH-like"/>
    <property type="match status" value="1"/>
</dbReference>
<reference evidence="3 4" key="1">
    <citation type="submission" date="2019-07" db="EMBL/GenBank/DDBJ databases">
        <title>Complete genome of Thermococcus acidophilus.</title>
        <authorList>
            <person name="Li X."/>
        </authorList>
    </citation>
    <scope>NUCLEOTIDE SEQUENCE [LARGE SCALE GENOMIC DNA]</scope>
    <source>
        <strain evidence="3 4">SY113</strain>
    </source>
</reference>
<evidence type="ECO:0000259" key="1">
    <source>
        <dbReference type="Pfam" id="PF00534"/>
    </source>
</evidence>
<dbReference type="KEGG" id="them:FPV09_09260"/>
<keyword evidence="4" id="KW-1185">Reference proteome</keyword>
<dbReference type="InterPro" id="IPR001296">
    <property type="entry name" value="Glyco_trans_1"/>
</dbReference>
<dbReference type="EMBL" id="CP041932">
    <property type="protein sequence ID" value="QEK15251.1"/>
    <property type="molecule type" value="Genomic_DNA"/>
</dbReference>
<dbReference type="InterPro" id="IPR028098">
    <property type="entry name" value="Glyco_trans_4-like_N"/>
</dbReference>
<dbReference type="RefSeq" id="WP_148883188.1">
    <property type="nucleotide sequence ID" value="NZ_CP041932.1"/>
</dbReference>
<name>A0A5C0SLI9_9EURY</name>
<dbReference type="SUPFAM" id="SSF53756">
    <property type="entry name" value="UDP-Glycosyltransferase/glycogen phosphorylase"/>
    <property type="match status" value="1"/>
</dbReference>
<evidence type="ECO:0000313" key="4">
    <source>
        <dbReference type="Proteomes" id="UP000322631"/>
    </source>
</evidence>
<organism evidence="3 4">
    <name type="scientific">Thermococcus aciditolerans</name>
    <dbReference type="NCBI Taxonomy" id="2598455"/>
    <lineage>
        <taxon>Archaea</taxon>
        <taxon>Methanobacteriati</taxon>
        <taxon>Methanobacteriota</taxon>
        <taxon>Thermococci</taxon>
        <taxon>Thermococcales</taxon>
        <taxon>Thermococcaceae</taxon>
        <taxon>Thermococcus</taxon>
    </lineage>
</organism>
<dbReference type="Pfam" id="PF00534">
    <property type="entry name" value="Glycos_transf_1"/>
    <property type="match status" value="1"/>
</dbReference>
<dbReference type="GO" id="GO:0016757">
    <property type="term" value="F:glycosyltransferase activity"/>
    <property type="evidence" value="ECO:0007669"/>
    <property type="project" value="InterPro"/>
</dbReference>